<dbReference type="AlphaFoldDB" id="A0A9P8VIV4"/>
<dbReference type="PANTHER" id="PTHR11705">
    <property type="entry name" value="PROTEASE FAMILY M14 CARBOXYPEPTIDASE A,B"/>
    <property type="match status" value="1"/>
</dbReference>
<keyword evidence="10" id="KW-0121">Carboxypeptidase</keyword>
<feature type="active site" description="Proton donor/acceptor" evidence="7">
    <location>
        <position position="424"/>
    </location>
</feature>
<keyword evidence="6" id="KW-0482">Metalloprotease</keyword>
<dbReference type="OrthoDB" id="3626597at2759"/>
<dbReference type="InterPro" id="IPR000834">
    <property type="entry name" value="Peptidase_M14"/>
</dbReference>
<name>A0A9P8VIV4_9PEZI</name>
<dbReference type="EMBL" id="JAGSXJ010000004">
    <property type="protein sequence ID" value="KAH6692509.1"/>
    <property type="molecule type" value="Genomic_DNA"/>
</dbReference>
<proteinExistence type="inferred from homology"/>
<evidence type="ECO:0000256" key="2">
    <source>
        <dbReference type="ARBA" id="ARBA00005988"/>
    </source>
</evidence>
<comment type="caution">
    <text evidence="10">The sequence shown here is derived from an EMBL/GenBank/DDBJ whole genome shotgun (WGS) entry which is preliminary data.</text>
</comment>
<sequence>MRIAALAGLVAIPLFGLAANASWLYPNTLKAVTRDDAKVEQPLRFNFTGPKDEAPIGKGDRFNGGTIFPLGAGTGIQPINETRPMFKTLLNHNEVVSAMLGLRAEYGINLVHPPHRSAEGRSPVIGMIPCRDGHSTSGTCGSDDSYNVLFTANMLGHDRSSSDAIIYFVSDLLYARKHGLGLEYGNVTYSKRDVERAASVGIVFFPLVNLDGMVFDAETNSCWRRNRNNATLEDDEVWKHYSVGVDINRNFDIAWDYERILDTSLRRAKRLNSDSPRNELYRGDHPMSEPETKNIAWVFARFQRISWLMDVRVLGRRVVHPWGIDLNQDTDTEQNWRNKDFDGKRGDVEDKDNVYGEYMDPFDKSLHRNVSRLIRDEVYGVAGRNHSAGETAYLGPHTGTFIDWAYSRHIVSPNAEKVFSFAFEFGDSDREARKNKAICGYYPNKKALNINMKETSVAFMTLLLEASQRRS</sequence>
<evidence type="ECO:0000313" key="11">
    <source>
        <dbReference type="Proteomes" id="UP000770015"/>
    </source>
</evidence>
<dbReference type="GO" id="GO:0008270">
    <property type="term" value="F:zinc ion binding"/>
    <property type="evidence" value="ECO:0007669"/>
    <property type="project" value="InterPro"/>
</dbReference>
<evidence type="ECO:0000256" key="6">
    <source>
        <dbReference type="ARBA" id="ARBA00023049"/>
    </source>
</evidence>
<evidence type="ECO:0000256" key="7">
    <source>
        <dbReference type="PROSITE-ProRule" id="PRU01379"/>
    </source>
</evidence>
<keyword evidence="3" id="KW-0645">Protease</keyword>
<evidence type="ECO:0000256" key="3">
    <source>
        <dbReference type="ARBA" id="ARBA00022670"/>
    </source>
</evidence>
<keyword evidence="4" id="KW-0378">Hydrolase</keyword>
<reference evidence="10" key="1">
    <citation type="journal article" date="2021" name="Nat. Commun.">
        <title>Genetic determinants of endophytism in the Arabidopsis root mycobiome.</title>
        <authorList>
            <person name="Mesny F."/>
            <person name="Miyauchi S."/>
            <person name="Thiergart T."/>
            <person name="Pickel B."/>
            <person name="Atanasova L."/>
            <person name="Karlsson M."/>
            <person name="Huettel B."/>
            <person name="Barry K.W."/>
            <person name="Haridas S."/>
            <person name="Chen C."/>
            <person name="Bauer D."/>
            <person name="Andreopoulos W."/>
            <person name="Pangilinan J."/>
            <person name="LaButti K."/>
            <person name="Riley R."/>
            <person name="Lipzen A."/>
            <person name="Clum A."/>
            <person name="Drula E."/>
            <person name="Henrissat B."/>
            <person name="Kohler A."/>
            <person name="Grigoriev I.V."/>
            <person name="Martin F.M."/>
            <person name="Hacquard S."/>
        </authorList>
    </citation>
    <scope>NUCLEOTIDE SEQUENCE</scope>
    <source>
        <strain evidence="10">MPI-SDFR-AT-0117</strain>
    </source>
</reference>
<dbReference type="Pfam" id="PF00246">
    <property type="entry name" value="Peptidase_M14"/>
    <property type="match status" value="1"/>
</dbReference>
<evidence type="ECO:0000256" key="4">
    <source>
        <dbReference type="ARBA" id="ARBA00022801"/>
    </source>
</evidence>
<gene>
    <name evidence="10" type="ORF">F5X68DRAFT_259156</name>
</gene>
<feature type="signal peptide" evidence="8">
    <location>
        <begin position="1"/>
        <end position="18"/>
    </location>
</feature>
<evidence type="ECO:0000256" key="1">
    <source>
        <dbReference type="ARBA" id="ARBA00001947"/>
    </source>
</evidence>
<evidence type="ECO:0000256" key="8">
    <source>
        <dbReference type="SAM" id="SignalP"/>
    </source>
</evidence>
<dbReference type="GO" id="GO:0006508">
    <property type="term" value="P:proteolysis"/>
    <property type="evidence" value="ECO:0007669"/>
    <property type="project" value="UniProtKB-KW"/>
</dbReference>
<dbReference type="GO" id="GO:0004181">
    <property type="term" value="F:metallocarboxypeptidase activity"/>
    <property type="evidence" value="ECO:0007669"/>
    <property type="project" value="InterPro"/>
</dbReference>
<keyword evidence="8" id="KW-0732">Signal</keyword>
<dbReference type="PANTHER" id="PTHR11705:SF143">
    <property type="entry name" value="SLL0236 PROTEIN"/>
    <property type="match status" value="1"/>
</dbReference>
<feature type="chain" id="PRO_5040177978" evidence="8">
    <location>
        <begin position="19"/>
        <end position="471"/>
    </location>
</feature>
<comment type="similarity">
    <text evidence="2 7">Belongs to the peptidase M14 family.</text>
</comment>
<dbReference type="Gene3D" id="3.40.630.10">
    <property type="entry name" value="Zn peptidases"/>
    <property type="match status" value="1"/>
</dbReference>
<evidence type="ECO:0000259" key="9">
    <source>
        <dbReference type="PROSITE" id="PS52035"/>
    </source>
</evidence>
<accession>A0A9P8VIV4</accession>
<organism evidence="10 11">
    <name type="scientific">Plectosphaerella plurivora</name>
    <dbReference type="NCBI Taxonomy" id="936078"/>
    <lineage>
        <taxon>Eukaryota</taxon>
        <taxon>Fungi</taxon>
        <taxon>Dikarya</taxon>
        <taxon>Ascomycota</taxon>
        <taxon>Pezizomycotina</taxon>
        <taxon>Sordariomycetes</taxon>
        <taxon>Hypocreomycetidae</taxon>
        <taxon>Glomerellales</taxon>
        <taxon>Plectosphaerellaceae</taxon>
        <taxon>Plectosphaerella</taxon>
    </lineage>
</organism>
<dbReference type="SMART" id="SM00631">
    <property type="entry name" value="Zn_pept"/>
    <property type="match status" value="1"/>
</dbReference>
<comment type="cofactor">
    <cofactor evidence="1">
        <name>Zn(2+)</name>
        <dbReference type="ChEBI" id="CHEBI:29105"/>
    </cofactor>
</comment>
<evidence type="ECO:0000256" key="5">
    <source>
        <dbReference type="ARBA" id="ARBA00022833"/>
    </source>
</evidence>
<keyword evidence="5" id="KW-0862">Zinc</keyword>
<evidence type="ECO:0000313" key="10">
    <source>
        <dbReference type="EMBL" id="KAH6692509.1"/>
    </source>
</evidence>
<protein>
    <submittedName>
        <fullName evidence="10">Carboxypeptidase A</fullName>
    </submittedName>
</protein>
<dbReference type="PROSITE" id="PS52035">
    <property type="entry name" value="PEPTIDASE_M14"/>
    <property type="match status" value="1"/>
</dbReference>
<dbReference type="SUPFAM" id="SSF53187">
    <property type="entry name" value="Zn-dependent exopeptidases"/>
    <property type="match status" value="1"/>
</dbReference>
<keyword evidence="11" id="KW-1185">Reference proteome</keyword>
<dbReference type="Proteomes" id="UP000770015">
    <property type="component" value="Unassembled WGS sequence"/>
</dbReference>
<feature type="domain" description="Peptidase M14" evidence="9">
    <location>
        <begin position="88"/>
        <end position="466"/>
    </location>
</feature>